<dbReference type="InterPro" id="IPR023267">
    <property type="entry name" value="RCMT"/>
</dbReference>
<evidence type="ECO:0000256" key="10">
    <source>
        <dbReference type="ARBA" id="ARBA00022884"/>
    </source>
</evidence>
<comment type="catalytic activity">
    <reaction evidence="13">
        <text>cytidine(967) in 16S rRNA + S-adenosyl-L-methionine = 5-methylcytidine(967) in 16S rRNA + S-adenosyl-L-homocysteine + H(+)</text>
        <dbReference type="Rhea" id="RHEA:42748"/>
        <dbReference type="Rhea" id="RHEA-COMP:10219"/>
        <dbReference type="Rhea" id="RHEA-COMP:10220"/>
        <dbReference type="ChEBI" id="CHEBI:15378"/>
        <dbReference type="ChEBI" id="CHEBI:57856"/>
        <dbReference type="ChEBI" id="CHEBI:59789"/>
        <dbReference type="ChEBI" id="CHEBI:74483"/>
        <dbReference type="ChEBI" id="CHEBI:82748"/>
        <dbReference type="EC" id="2.1.1.176"/>
    </reaction>
</comment>
<dbReference type="Pfam" id="PF01029">
    <property type="entry name" value="NusB"/>
    <property type="match status" value="1"/>
</dbReference>
<dbReference type="SUPFAM" id="SSF53335">
    <property type="entry name" value="S-adenosyl-L-methionine-dependent methyltransferases"/>
    <property type="match status" value="1"/>
</dbReference>
<feature type="binding site" evidence="14">
    <location>
        <position position="321"/>
    </location>
    <ligand>
        <name>S-adenosyl-L-methionine</name>
        <dbReference type="ChEBI" id="CHEBI:59789"/>
    </ligand>
</feature>
<dbReference type="InterPro" id="IPR018314">
    <property type="entry name" value="RsmB/NOL1/NOP2-like_CS"/>
</dbReference>
<dbReference type="GO" id="GO:0003723">
    <property type="term" value="F:RNA binding"/>
    <property type="evidence" value="ECO:0007669"/>
    <property type="project" value="UniProtKB-UniRule"/>
</dbReference>
<dbReference type="SUPFAM" id="SSF48013">
    <property type="entry name" value="NusB-like"/>
    <property type="match status" value="1"/>
</dbReference>
<dbReference type="Proteomes" id="UP000009080">
    <property type="component" value="Chromosome"/>
</dbReference>
<dbReference type="HOGENOM" id="CLU_005316_0_4_6"/>
<dbReference type="PANTHER" id="PTHR22807">
    <property type="entry name" value="NOP2 YEAST -RELATED NOL1/NOP2/FMU SUN DOMAIN-CONTAINING"/>
    <property type="match status" value="1"/>
</dbReference>
<dbReference type="eggNOG" id="COG0781">
    <property type="taxonomic scope" value="Bacteria"/>
</dbReference>
<evidence type="ECO:0000256" key="7">
    <source>
        <dbReference type="ARBA" id="ARBA00022603"/>
    </source>
</evidence>
<evidence type="ECO:0000313" key="16">
    <source>
        <dbReference type="EMBL" id="ACR10656.1"/>
    </source>
</evidence>
<feature type="binding site" evidence="14">
    <location>
        <position position="303"/>
    </location>
    <ligand>
        <name>S-adenosyl-L-methionine</name>
        <dbReference type="ChEBI" id="CHEBI:59789"/>
    </ligand>
</feature>
<dbReference type="Gene3D" id="3.30.70.1170">
    <property type="entry name" value="Sun protein, domain 3"/>
    <property type="match status" value="1"/>
</dbReference>
<evidence type="ECO:0000256" key="1">
    <source>
        <dbReference type="ARBA" id="ARBA00002724"/>
    </source>
</evidence>
<evidence type="ECO:0000256" key="12">
    <source>
        <dbReference type="ARBA" id="ARBA00031088"/>
    </source>
</evidence>
<dbReference type="Gene3D" id="1.10.287.730">
    <property type="entry name" value="Helix hairpin bin"/>
    <property type="match status" value="1"/>
</dbReference>
<dbReference type="RefSeq" id="WP_012779328.1">
    <property type="nucleotide sequence ID" value="NC_012997.1"/>
</dbReference>
<comment type="similarity">
    <text evidence="3 14">Belongs to the class I-like SAM-binding methyltransferase superfamily. RsmB/NOP family.</text>
</comment>
<dbReference type="InterPro" id="IPR054728">
    <property type="entry name" value="RsmB-like_ferredoxin"/>
</dbReference>
<dbReference type="InterPro" id="IPR006027">
    <property type="entry name" value="NusB_RsmB_TIM44"/>
</dbReference>
<dbReference type="NCBIfam" id="NF011494">
    <property type="entry name" value="PRK14902.1"/>
    <property type="match status" value="1"/>
</dbReference>
<dbReference type="Gene3D" id="1.10.940.10">
    <property type="entry name" value="NusB-like"/>
    <property type="match status" value="1"/>
</dbReference>
<sequence>MADARVQAARTLGEVLAKHCSLNKPFDTGINKLDERDRGLFQELCYGTLRWYHRLEAIAGELLQKPLRNKDQDVYALLLIGLYQLEYLRVPDHAAISETVNASRALKKPWASGLLNGALRSFQRDREQIFKKISGKPQASFSHPNWLVARLQQSWGAQASRILHANNQQPPVCLRVNLKRQSRDEYLVKLQQAGLQAQPLASSPSAVRLLSPLDIQQLPGFSEGLVSVQDEAAQLAAYLLALEPGQRVLDACCAPGGKSCHILEAEPALTELVCLDSEQDRMARVEENLARLQLSGATLTTGDASTCQWWNNQPFDRVLLDVPCSATGVIRRHPDIKLLRREDDLAKLSALQQAILNNVWQMLKPGGLLVYATCSVLPEENSELITQFVTDHKDAELAPMDADWGIEQPAGRQLLPQLEGPDGFYYARLIKAG</sequence>
<evidence type="ECO:0000256" key="11">
    <source>
        <dbReference type="ARBA" id="ARBA00030399"/>
    </source>
</evidence>
<dbReference type="PROSITE" id="PS01153">
    <property type="entry name" value="NOL1_NOP2_SUN"/>
    <property type="match status" value="1"/>
</dbReference>
<evidence type="ECO:0000256" key="9">
    <source>
        <dbReference type="ARBA" id="ARBA00022691"/>
    </source>
</evidence>
<evidence type="ECO:0000256" key="13">
    <source>
        <dbReference type="ARBA" id="ARBA00047283"/>
    </source>
</evidence>
<evidence type="ECO:0000256" key="8">
    <source>
        <dbReference type="ARBA" id="ARBA00022679"/>
    </source>
</evidence>
<proteinExistence type="inferred from homology"/>
<dbReference type="EC" id="2.1.1.176" evidence="4"/>
<protein>
    <recommendedName>
        <fullName evidence="4">16S rRNA (cytosine(967)-C(5))-methyltransferase</fullName>
        <ecNumber evidence="4">2.1.1.176</ecNumber>
    </recommendedName>
    <alternativeName>
        <fullName evidence="11">16S rRNA m5C967 methyltransferase</fullName>
    </alternativeName>
    <alternativeName>
        <fullName evidence="12">rRNA (cytosine-C(5)-)-methyltransferase RsmB</fullName>
    </alternativeName>
</protein>
<accession>C5BKP8</accession>
<gene>
    <name evidence="16" type="primary">rsmB</name>
    <name evidence="16" type="ordered locus">TERTU_0035</name>
</gene>
<keyword evidence="7 14" id="KW-0489">Methyltransferase</keyword>
<dbReference type="FunFam" id="3.40.50.150:FF:000022">
    <property type="entry name" value="Ribosomal RNA small subunit methyltransferase B"/>
    <property type="match status" value="1"/>
</dbReference>
<dbReference type="Pfam" id="PF01189">
    <property type="entry name" value="Methyltr_RsmB-F"/>
    <property type="match status" value="1"/>
</dbReference>
<dbReference type="NCBIfam" id="TIGR00563">
    <property type="entry name" value="rsmB"/>
    <property type="match status" value="1"/>
</dbReference>
<dbReference type="STRING" id="377629.TERTU_0035"/>
<dbReference type="InterPro" id="IPR004573">
    <property type="entry name" value="rRNA_ssu_MeTfrase_B"/>
</dbReference>
<dbReference type="InterPro" id="IPR029063">
    <property type="entry name" value="SAM-dependent_MTases_sf"/>
</dbReference>
<dbReference type="NCBIfam" id="NF008149">
    <property type="entry name" value="PRK10901.1"/>
    <property type="match status" value="1"/>
</dbReference>
<dbReference type="GO" id="GO:0070475">
    <property type="term" value="P:rRNA base methylation"/>
    <property type="evidence" value="ECO:0007669"/>
    <property type="project" value="TreeGrafter"/>
</dbReference>
<name>C5BKP8_TERTT</name>
<evidence type="ECO:0000259" key="15">
    <source>
        <dbReference type="PROSITE" id="PS51686"/>
    </source>
</evidence>
<reference evidence="16 17" key="1">
    <citation type="journal article" date="2009" name="PLoS ONE">
        <title>The complete genome of Teredinibacter turnerae T7901: an intracellular endosymbiont of marine wood-boring bivalves (shipworms).</title>
        <authorList>
            <person name="Yang J.C."/>
            <person name="Madupu R."/>
            <person name="Durkin A.S."/>
            <person name="Ekborg N.A."/>
            <person name="Pedamallu C.S."/>
            <person name="Hostetler J.B."/>
            <person name="Radune D."/>
            <person name="Toms B.S."/>
            <person name="Henrissat B."/>
            <person name="Coutinho P.M."/>
            <person name="Schwarz S."/>
            <person name="Field L."/>
            <person name="Trindade-Silva A.E."/>
            <person name="Soares C.A.G."/>
            <person name="Elshahawi S."/>
            <person name="Hanora A."/>
            <person name="Schmidt E.W."/>
            <person name="Haygood M.G."/>
            <person name="Posfai J."/>
            <person name="Benner J."/>
            <person name="Madinger C."/>
            <person name="Nove J."/>
            <person name="Anton B."/>
            <person name="Chaudhary K."/>
            <person name="Foster J."/>
            <person name="Holman A."/>
            <person name="Kumar S."/>
            <person name="Lessard P.A."/>
            <person name="Luyten Y.A."/>
            <person name="Slatko B."/>
            <person name="Wood N."/>
            <person name="Wu B."/>
            <person name="Teplitski M."/>
            <person name="Mougous J.D."/>
            <person name="Ward N."/>
            <person name="Eisen J.A."/>
            <person name="Badger J.H."/>
            <person name="Distel D.L."/>
        </authorList>
    </citation>
    <scope>NUCLEOTIDE SEQUENCE [LARGE SCALE GENOMIC DNA]</scope>
    <source>
        <strain evidence="17">ATCC 39867 / T7901</strain>
    </source>
</reference>
<dbReference type="InterPro" id="IPR035926">
    <property type="entry name" value="NusB-like_sf"/>
</dbReference>
<dbReference type="GO" id="GO:0009383">
    <property type="term" value="F:rRNA (cytosine-C5-)-methyltransferase activity"/>
    <property type="evidence" value="ECO:0007669"/>
    <property type="project" value="TreeGrafter"/>
</dbReference>
<feature type="active site" description="Nucleophile" evidence="14">
    <location>
        <position position="374"/>
    </location>
</feature>
<feature type="binding site" evidence="14">
    <location>
        <begin position="252"/>
        <end position="258"/>
    </location>
    <ligand>
        <name>S-adenosyl-L-methionine</name>
        <dbReference type="ChEBI" id="CHEBI:59789"/>
    </ligand>
</feature>
<comment type="subcellular location">
    <subcellularLocation>
        <location evidence="2">Cytoplasm</location>
    </subcellularLocation>
</comment>
<keyword evidence="17" id="KW-1185">Reference proteome</keyword>
<keyword evidence="10 14" id="KW-0694">RNA-binding</keyword>
<dbReference type="GO" id="GO:0005829">
    <property type="term" value="C:cytosol"/>
    <property type="evidence" value="ECO:0007669"/>
    <property type="project" value="TreeGrafter"/>
</dbReference>
<dbReference type="InterPro" id="IPR001678">
    <property type="entry name" value="MeTrfase_RsmB-F_NOP2_dom"/>
</dbReference>
<dbReference type="PROSITE" id="PS51686">
    <property type="entry name" value="SAM_MT_RSMB_NOP"/>
    <property type="match status" value="1"/>
</dbReference>
<feature type="binding site" evidence="14">
    <location>
        <position position="276"/>
    </location>
    <ligand>
        <name>S-adenosyl-L-methionine</name>
        <dbReference type="ChEBI" id="CHEBI:59789"/>
    </ligand>
</feature>
<evidence type="ECO:0000256" key="6">
    <source>
        <dbReference type="ARBA" id="ARBA00022552"/>
    </source>
</evidence>
<keyword evidence="8 14" id="KW-0808">Transferase</keyword>
<evidence type="ECO:0000256" key="5">
    <source>
        <dbReference type="ARBA" id="ARBA00022490"/>
    </source>
</evidence>
<keyword evidence="5" id="KW-0963">Cytoplasm</keyword>
<dbReference type="KEGG" id="ttu:TERTU_0035"/>
<evidence type="ECO:0000256" key="3">
    <source>
        <dbReference type="ARBA" id="ARBA00007494"/>
    </source>
</evidence>
<organism evidence="16 17">
    <name type="scientific">Teredinibacter turnerae (strain ATCC 39867 / T7901)</name>
    <dbReference type="NCBI Taxonomy" id="377629"/>
    <lineage>
        <taxon>Bacteria</taxon>
        <taxon>Pseudomonadati</taxon>
        <taxon>Pseudomonadota</taxon>
        <taxon>Gammaproteobacteria</taxon>
        <taxon>Cellvibrionales</taxon>
        <taxon>Cellvibrionaceae</taxon>
        <taxon>Teredinibacter</taxon>
    </lineage>
</organism>
<evidence type="ECO:0000256" key="4">
    <source>
        <dbReference type="ARBA" id="ARBA00012140"/>
    </source>
</evidence>
<dbReference type="CDD" id="cd02440">
    <property type="entry name" value="AdoMet_MTases"/>
    <property type="match status" value="1"/>
</dbReference>
<comment type="function">
    <text evidence="1">Specifically methylates the cytosine at position 967 (m5C967) of 16S rRNA.</text>
</comment>
<evidence type="ECO:0000256" key="14">
    <source>
        <dbReference type="PROSITE-ProRule" id="PRU01023"/>
    </source>
</evidence>
<dbReference type="InterPro" id="IPR049560">
    <property type="entry name" value="MeTrfase_RsmB-F_NOP2_cat"/>
</dbReference>
<dbReference type="EMBL" id="CP001614">
    <property type="protein sequence ID" value="ACR10656.1"/>
    <property type="molecule type" value="Genomic_DNA"/>
</dbReference>
<dbReference type="AlphaFoldDB" id="C5BKP8"/>
<dbReference type="PANTHER" id="PTHR22807:SF61">
    <property type="entry name" value="NOL1_NOP2_SUN FAMILY PROTEIN _ ANTITERMINATION NUSB DOMAIN-CONTAINING PROTEIN"/>
    <property type="match status" value="1"/>
</dbReference>
<dbReference type="FunFam" id="3.30.70.1170:FF:000002">
    <property type="entry name" value="Ribosomal RNA small subunit methyltransferase B"/>
    <property type="match status" value="1"/>
</dbReference>
<keyword evidence="9 14" id="KW-0949">S-adenosyl-L-methionine</keyword>
<feature type="domain" description="SAM-dependent MTase RsmB/NOP-type" evidence="15">
    <location>
        <begin position="162"/>
        <end position="432"/>
    </location>
</feature>
<dbReference type="PRINTS" id="PR02008">
    <property type="entry name" value="RCMTFAMILY"/>
</dbReference>
<dbReference type="OrthoDB" id="9810297at2"/>
<evidence type="ECO:0000256" key="2">
    <source>
        <dbReference type="ARBA" id="ARBA00004496"/>
    </source>
</evidence>
<dbReference type="Gene3D" id="3.40.50.150">
    <property type="entry name" value="Vaccinia Virus protein VP39"/>
    <property type="match status" value="1"/>
</dbReference>
<dbReference type="Pfam" id="PF22458">
    <property type="entry name" value="RsmF-B_ferredox"/>
    <property type="match status" value="1"/>
</dbReference>
<dbReference type="eggNOG" id="COG0144">
    <property type="taxonomic scope" value="Bacteria"/>
</dbReference>
<dbReference type="GO" id="GO:0006355">
    <property type="term" value="P:regulation of DNA-templated transcription"/>
    <property type="evidence" value="ECO:0007669"/>
    <property type="project" value="InterPro"/>
</dbReference>
<evidence type="ECO:0000313" key="17">
    <source>
        <dbReference type="Proteomes" id="UP000009080"/>
    </source>
</evidence>
<keyword evidence="6" id="KW-0698">rRNA processing</keyword>